<evidence type="ECO:0000313" key="3">
    <source>
        <dbReference type="Proteomes" id="UP000199701"/>
    </source>
</evidence>
<name>A0A1I0QN71_9FIRM</name>
<feature type="transmembrane region" description="Helical" evidence="1">
    <location>
        <begin position="6"/>
        <end position="27"/>
    </location>
</feature>
<dbReference type="InterPro" id="IPR038690">
    <property type="entry name" value="NusG_2_sf"/>
</dbReference>
<keyword evidence="1" id="KW-0812">Transmembrane</keyword>
<gene>
    <name evidence="2" type="ORF">SAMN05421659_108155</name>
</gene>
<dbReference type="STRING" id="99656.SAMN05421659_108155"/>
<dbReference type="Proteomes" id="UP000199701">
    <property type="component" value="Unassembled WGS sequence"/>
</dbReference>
<evidence type="ECO:0000313" key="2">
    <source>
        <dbReference type="EMBL" id="SEW28494.1"/>
    </source>
</evidence>
<proteinExistence type="predicted"/>
<dbReference type="EMBL" id="FOJI01000008">
    <property type="protein sequence ID" value="SEW28494.1"/>
    <property type="molecule type" value="Genomic_DNA"/>
</dbReference>
<dbReference type="OrthoDB" id="47603at2"/>
<keyword evidence="1" id="KW-1133">Transmembrane helix</keyword>
<dbReference type="RefSeq" id="WP_092454180.1">
    <property type="nucleotide sequence ID" value="NZ_FOJI01000008.1"/>
</dbReference>
<protein>
    <submittedName>
        <fullName evidence="2">Uncharacterized protein</fullName>
    </submittedName>
</protein>
<dbReference type="Gene3D" id="2.60.320.10">
    <property type="entry name" value="N-utilization substance G protein NusG, insert domain"/>
    <property type="match status" value="1"/>
</dbReference>
<evidence type="ECO:0000256" key="1">
    <source>
        <dbReference type="SAM" id="Phobius"/>
    </source>
</evidence>
<accession>A0A1I0QN71</accession>
<dbReference type="AlphaFoldDB" id="A0A1I0QN71"/>
<keyword evidence="1" id="KW-0472">Membrane</keyword>
<dbReference type="Pfam" id="PF07009">
    <property type="entry name" value="NusG_II"/>
    <property type="match status" value="1"/>
</dbReference>
<reference evidence="2 3" key="1">
    <citation type="submission" date="2016-10" db="EMBL/GenBank/DDBJ databases">
        <authorList>
            <person name="de Groot N.N."/>
        </authorList>
    </citation>
    <scope>NUCLEOTIDE SEQUENCE [LARGE SCALE GENOMIC DNA]</scope>
    <source>
        <strain evidence="2 3">DSM 9179</strain>
    </source>
</reference>
<sequence>MKKNDIILAASFVVVAIICAIFIQVVIKKAGNVAVVSIDGQVYKELSLNVNTKLEIDAAVGADGYNFIVIENGYAYMKDADCTDKICVHQGRISKVGETIVCLPHKVVIEIKGKNTELDAVVQ</sequence>
<dbReference type="CDD" id="cd09911">
    <property type="entry name" value="Lin0431_like"/>
    <property type="match status" value="1"/>
</dbReference>
<organism evidence="2 3">
    <name type="scientific">[Clostridium] fimetarium</name>
    <dbReference type="NCBI Taxonomy" id="99656"/>
    <lineage>
        <taxon>Bacteria</taxon>
        <taxon>Bacillati</taxon>
        <taxon>Bacillota</taxon>
        <taxon>Clostridia</taxon>
        <taxon>Lachnospirales</taxon>
        <taxon>Lachnospiraceae</taxon>
    </lineage>
</organism>
<keyword evidence="3" id="KW-1185">Reference proteome</keyword>